<protein>
    <submittedName>
        <fullName evidence="2">Uncharacterized protein</fullName>
    </submittedName>
</protein>
<name>A0ABP0GC14_CLALP</name>
<dbReference type="EMBL" id="CAWYQH010000108">
    <property type="protein sequence ID" value="CAK8688184.1"/>
    <property type="molecule type" value="Genomic_DNA"/>
</dbReference>
<feature type="region of interest" description="Disordered" evidence="1">
    <location>
        <begin position="1"/>
        <end position="26"/>
    </location>
</feature>
<sequence length="189" mass="22136">MGDNNKLSQNRRRAQRSAKSHQERNSWRINQNLTSNLKLQLEMIHKDHRTKSIVLQQEIKDLRREVRWRVYEADRANSEIALRKQQPLRPATACDRPKSSLSRTESFLIPRRPMSAPAQSTHYRPSSGFRHRSCYACSRAAVLHLHFTPAPTCDKPQLHNDPKVRFALAPPPVVKTWLNRERYLSRNLD</sequence>
<evidence type="ECO:0000313" key="2">
    <source>
        <dbReference type="EMBL" id="CAK8688184.1"/>
    </source>
</evidence>
<organism evidence="2 3">
    <name type="scientific">Clavelina lepadiformis</name>
    <name type="common">Light-bulb sea squirt</name>
    <name type="synonym">Ascidia lepadiformis</name>
    <dbReference type="NCBI Taxonomy" id="159417"/>
    <lineage>
        <taxon>Eukaryota</taxon>
        <taxon>Metazoa</taxon>
        <taxon>Chordata</taxon>
        <taxon>Tunicata</taxon>
        <taxon>Ascidiacea</taxon>
        <taxon>Aplousobranchia</taxon>
        <taxon>Clavelinidae</taxon>
        <taxon>Clavelina</taxon>
    </lineage>
</organism>
<comment type="caution">
    <text evidence="2">The sequence shown here is derived from an EMBL/GenBank/DDBJ whole genome shotgun (WGS) entry which is preliminary data.</text>
</comment>
<gene>
    <name evidence="2" type="ORF">CVLEPA_LOCUS20210</name>
</gene>
<accession>A0ABP0GC14</accession>
<reference evidence="2 3" key="1">
    <citation type="submission" date="2024-02" db="EMBL/GenBank/DDBJ databases">
        <authorList>
            <person name="Daric V."/>
            <person name="Darras S."/>
        </authorList>
    </citation>
    <scope>NUCLEOTIDE SEQUENCE [LARGE SCALE GENOMIC DNA]</scope>
</reference>
<evidence type="ECO:0000256" key="1">
    <source>
        <dbReference type="SAM" id="MobiDB-lite"/>
    </source>
</evidence>
<evidence type="ECO:0000313" key="3">
    <source>
        <dbReference type="Proteomes" id="UP001642483"/>
    </source>
</evidence>
<feature type="compositionally biased region" description="Basic residues" evidence="1">
    <location>
        <begin position="9"/>
        <end position="19"/>
    </location>
</feature>
<keyword evidence="3" id="KW-1185">Reference proteome</keyword>
<proteinExistence type="predicted"/>
<dbReference type="Proteomes" id="UP001642483">
    <property type="component" value="Unassembled WGS sequence"/>
</dbReference>